<dbReference type="RefSeq" id="WP_241056081.1">
    <property type="nucleotide sequence ID" value="NZ_JAKZBV010000001.1"/>
</dbReference>
<evidence type="ECO:0000313" key="3">
    <source>
        <dbReference type="EMBL" id="MCH6472178.1"/>
    </source>
</evidence>
<sequence length="101" mass="11638">MKVKDPAMLRRWRRQENLSQKQLAFLVNRSQTTIHLLETGGMARLSEELAIALAVRLKQPWDELFELEENEKLSRRARRRNRIAPAPDDDAVTSGWADGAV</sequence>
<accession>A0ABS9U659</accession>
<protein>
    <submittedName>
        <fullName evidence="3">Helix-turn-helix domain-containing protein</fullName>
    </submittedName>
</protein>
<reference evidence="3 4" key="1">
    <citation type="submission" date="2022-03" db="EMBL/GenBank/DDBJ databases">
        <title>Sinomonas sp. isolated from a soil.</title>
        <authorList>
            <person name="Han J."/>
            <person name="Kim D.-U."/>
        </authorList>
    </citation>
    <scope>NUCLEOTIDE SEQUENCE [LARGE SCALE GENOMIC DNA]</scope>
    <source>
        <strain evidence="3 4">5-5</strain>
    </source>
</reference>
<feature type="region of interest" description="Disordered" evidence="1">
    <location>
        <begin position="76"/>
        <end position="101"/>
    </location>
</feature>
<dbReference type="InterPro" id="IPR010982">
    <property type="entry name" value="Lambda_DNA-bd_dom_sf"/>
</dbReference>
<feature type="domain" description="HTH cro/C1-type" evidence="2">
    <location>
        <begin position="9"/>
        <end position="64"/>
    </location>
</feature>
<evidence type="ECO:0000256" key="1">
    <source>
        <dbReference type="SAM" id="MobiDB-lite"/>
    </source>
</evidence>
<name>A0ABS9U659_9MICC</name>
<dbReference type="SMART" id="SM00530">
    <property type="entry name" value="HTH_XRE"/>
    <property type="match status" value="1"/>
</dbReference>
<comment type="caution">
    <text evidence="3">The sequence shown here is derived from an EMBL/GenBank/DDBJ whole genome shotgun (WGS) entry which is preliminary data.</text>
</comment>
<dbReference type="SUPFAM" id="SSF47413">
    <property type="entry name" value="lambda repressor-like DNA-binding domains"/>
    <property type="match status" value="1"/>
</dbReference>
<organism evidence="3 4">
    <name type="scientific">Sinomonas terrae</name>
    <dbReference type="NCBI Taxonomy" id="2908838"/>
    <lineage>
        <taxon>Bacteria</taxon>
        <taxon>Bacillati</taxon>
        <taxon>Actinomycetota</taxon>
        <taxon>Actinomycetes</taxon>
        <taxon>Micrococcales</taxon>
        <taxon>Micrococcaceae</taxon>
        <taxon>Sinomonas</taxon>
    </lineage>
</organism>
<evidence type="ECO:0000313" key="4">
    <source>
        <dbReference type="Proteomes" id="UP001202922"/>
    </source>
</evidence>
<gene>
    <name evidence="3" type="ORF">L0M17_19800</name>
</gene>
<dbReference type="Proteomes" id="UP001202922">
    <property type="component" value="Unassembled WGS sequence"/>
</dbReference>
<dbReference type="CDD" id="cd00093">
    <property type="entry name" value="HTH_XRE"/>
    <property type="match status" value="1"/>
</dbReference>
<evidence type="ECO:0000259" key="2">
    <source>
        <dbReference type="PROSITE" id="PS50943"/>
    </source>
</evidence>
<dbReference type="EMBL" id="JAKZBV010000001">
    <property type="protein sequence ID" value="MCH6472178.1"/>
    <property type="molecule type" value="Genomic_DNA"/>
</dbReference>
<proteinExistence type="predicted"/>
<dbReference type="InterPro" id="IPR001387">
    <property type="entry name" value="Cro/C1-type_HTH"/>
</dbReference>
<dbReference type="Pfam" id="PF01381">
    <property type="entry name" value="HTH_3"/>
    <property type="match status" value="1"/>
</dbReference>
<keyword evidence="4" id="KW-1185">Reference proteome</keyword>
<dbReference type="PROSITE" id="PS50943">
    <property type="entry name" value="HTH_CROC1"/>
    <property type="match status" value="1"/>
</dbReference>
<dbReference type="Gene3D" id="1.10.260.40">
    <property type="entry name" value="lambda repressor-like DNA-binding domains"/>
    <property type="match status" value="1"/>
</dbReference>